<evidence type="ECO:0000313" key="3">
    <source>
        <dbReference type="Proteomes" id="UP000249682"/>
    </source>
</evidence>
<name>A0AAD0P662_MYCLR</name>
<dbReference type="Proteomes" id="UP000249682">
    <property type="component" value="Chromosome"/>
</dbReference>
<sequence>MASTDNAVEANKPDTTQRKSRIRSGVQAFRVYWETALPNQQTPNQLGAEYNLLPHTSGSRPAILPVASLETPTPAVNTGAVPN</sequence>
<proteinExistence type="predicted"/>
<accession>A0AAD0P662</accession>
<dbReference type="EMBL" id="CP029543">
    <property type="protein sequence ID" value="AWV47227.1"/>
    <property type="molecule type" value="Genomic_DNA"/>
</dbReference>
<organism evidence="2 3">
    <name type="scientific">Mycobacterium leprae</name>
    <dbReference type="NCBI Taxonomy" id="1769"/>
    <lineage>
        <taxon>Bacteria</taxon>
        <taxon>Bacillati</taxon>
        <taxon>Actinomycetota</taxon>
        <taxon>Actinomycetes</taxon>
        <taxon>Mycobacteriales</taxon>
        <taxon>Mycobacteriaceae</taxon>
        <taxon>Mycobacterium</taxon>
    </lineage>
</organism>
<feature type="region of interest" description="Disordered" evidence="1">
    <location>
        <begin position="1"/>
        <end position="21"/>
    </location>
</feature>
<evidence type="ECO:0000256" key="1">
    <source>
        <dbReference type="SAM" id="MobiDB-lite"/>
    </source>
</evidence>
<dbReference type="AlphaFoldDB" id="A0AAD0P662"/>
<protein>
    <submittedName>
        <fullName evidence="2">Uncharacterized protein</fullName>
    </submittedName>
</protein>
<reference evidence="2 3" key="1">
    <citation type="submission" date="2018-05" db="EMBL/GenBank/DDBJ databases">
        <title>Evolution of small genomes with special reference to Mycobacterium leprae.</title>
        <authorList>
            <person name="Mohanty P.S."/>
            <person name="Bansal A.K."/>
            <person name="Gupta U.D."/>
            <person name="Naaz F."/>
            <person name="Dwivedi V.D."/>
            <person name="Singh H."/>
            <person name="Gupta G."/>
            <person name="Sharma S."/>
            <person name="Arora M."/>
        </authorList>
    </citation>
    <scope>NUCLEOTIDE SEQUENCE [LARGE SCALE GENOMIC DNA]</scope>
    <source>
        <strain evidence="2 3">MRHRU-235-G</strain>
    </source>
</reference>
<gene>
    <name evidence="2" type="ORF">DIJ64_01390</name>
</gene>
<evidence type="ECO:0000313" key="2">
    <source>
        <dbReference type="EMBL" id="AWV47227.1"/>
    </source>
</evidence>
<dbReference type="RefSeq" id="WP_041322349.1">
    <property type="nucleotide sequence ID" value="NZ_CP029543.1"/>
</dbReference>